<protein>
    <submittedName>
        <fullName evidence="4">Pentatricopeptide repeat-containing protein At3g26630, chloroplastic</fullName>
    </submittedName>
</protein>
<dbReference type="InterPro" id="IPR046960">
    <property type="entry name" value="PPR_At4g14850-like_plant"/>
</dbReference>
<evidence type="ECO:0000313" key="4">
    <source>
        <dbReference type="EMBL" id="JAT53896.1"/>
    </source>
</evidence>
<gene>
    <name evidence="4" type="primary">PCMP-A6_2</name>
    <name evidence="4" type="ORF">g.50220</name>
</gene>
<dbReference type="Gene3D" id="1.25.40.10">
    <property type="entry name" value="Tetratricopeptide repeat domain"/>
    <property type="match status" value="3"/>
</dbReference>
<dbReference type="GO" id="GO:0009451">
    <property type="term" value="P:RNA modification"/>
    <property type="evidence" value="ECO:0007669"/>
    <property type="project" value="InterPro"/>
</dbReference>
<evidence type="ECO:0000256" key="3">
    <source>
        <dbReference type="SAM" id="MobiDB-lite"/>
    </source>
</evidence>
<dbReference type="AlphaFoldDB" id="A0A1D1YGY0"/>
<feature type="compositionally biased region" description="Low complexity" evidence="3">
    <location>
        <begin position="45"/>
        <end position="54"/>
    </location>
</feature>
<feature type="repeat" description="PPR" evidence="2">
    <location>
        <begin position="274"/>
        <end position="308"/>
    </location>
</feature>
<dbReference type="EMBL" id="GDJX01014040">
    <property type="protein sequence ID" value="JAT53896.1"/>
    <property type="molecule type" value="Transcribed_RNA"/>
</dbReference>
<dbReference type="InterPro" id="IPR011990">
    <property type="entry name" value="TPR-like_helical_dom_sf"/>
</dbReference>
<feature type="region of interest" description="Disordered" evidence="3">
    <location>
        <begin position="40"/>
        <end position="72"/>
    </location>
</feature>
<dbReference type="Pfam" id="PF12854">
    <property type="entry name" value="PPR_1"/>
    <property type="match status" value="1"/>
</dbReference>
<feature type="repeat" description="PPR" evidence="2">
    <location>
        <begin position="242"/>
        <end position="272"/>
    </location>
</feature>
<feature type="repeat" description="PPR" evidence="2">
    <location>
        <begin position="376"/>
        <end position="410"/>
    </location>
</feature>
<dbReference type="GO" id="GO:0099402">
    <property type="term" value="P:plant organ development"/>
    <property type="evidence" value="ECO:0007669"/>
    <property type="project" value="UniProtKB-ARBA"/>
</dbReference>
<proteinExistence type="predicted"/>
<dbReference type="PANTHER" id="PTHR47926">
    <property type="entry name" value="PENTATRICOPEPTIDE REPEAT-CONTAINING PROTEIN"/>
    <property type="match status" value="1"/>
</dbReference>
<reference evidence="4" key="1">
    <citation type="submission" date="2015-07" db="EMBL/GenBank/DDBJ databases">
        <title>Transcriptome Assembly of Anthurium amnicola.</title>
        <authorList>
            <person name="Suzuki J."/>
        </authorList>
    </citation>
    <scope>NUCLEOTIDE SEQUENCE</scope>
</reference>
<dbReference type="FunFam" id="1.25.40.10:FF:000158">
    <property type="entry name" value="pentatricopeptide repeat-containing protein At2g33680"/>
    <property type="match status" value="1"/>
</dbReference>
<name>A0A1D1YGY0_9ARAE</name>
<evidence type="ECO:0000256" key="1">
    <source>
        <dbReference type="ARBA" id="ARBA00022737"/>
    </source>
</evidence>
<feature type="non-terminal residue" evidence="4">
    <location>
        <position position="1"/>
    </location>
</feature>
<dbReference type="PROSITE" id="PS51375">
    <property type="entry name" value="PPR"/>
    <property type="match status" value="5"/>
</dbReference>
<dbReference type="FunFam" id="1.25.40.10:FF:000348">
    <property type="entry name" value="Pentatricopeptide repeat-containing protein chloroplastic"/>
    <property type="match status" value="1"/>
</dbReference>
<dbReference type="InterPro" id="IPR002885">
    <property type="entry name" value="PPR_rpt"/>
</dbReference>
<keyword evidence="1" id="KW-0677">Repeat</keyword>
<dbReference type="SUPFAM" id="SSF48452">
    <property type="entry name" value="TPR-like"/>
    <property type="match status" value="1"/>
</dbReference>
<dbReference type="GO" id="GO:0003723">
    <property type="term" value="F:RNA binding"/>
    <property type="evidence" value="ECO:0007669"/>
    <property type="project" value="InterPro"/>
</dbReference>
<feature type="repeat" description="PPR" evidence="2">
    <location>
        <begin position="411"/>
        <end position="441"/>
    </location>
</feature>
<feature type="compositionally biased region" description="Pro residues" evidence="3">
    <location>
        <begin position="55"/>
        <end position="66"/>
    </location>
</feature>
<organism evidence="4">
    <name type="scientific">Anthurium amnicola</name>
    <dbReference type="NCBI Taxonomy" id="1678845"/>
    <lineage>
        <taxon>Eukaryota</taxon>
        <taxon>Viridiplantae</taxon>
        <taxon>Streptophyta</taxon>
        <taxon>Embryophyta</taxon>
        <taxon>Tracheophyta</taxon>
        <taxon>Spermatophyta</taxon>
        <taxon>Magnoliopsida</taxon>
        <taxon>Liliopsida</taxon>
        <taxon>Araceae</taxon>
        <taxon>Pothoideae</taxon>
        <taxon>Potheae</taxon>
        <taxon>Anthurium</taxon>
    </lineage>
</organism>
<accession>A0A1D1YGY0</accession>
<feature type="region of interest" description="Disordered" evidence="3">
    <location>
        <begin position="1"/>
        <end position="24"/>
    </location>
</feature>
<dbReference type="NCBIfam" id="TIGR00756">
    <property type="entry name" value="PPR"/>
    <property type="match status" value="5"/>
</dbReference>
<sequence>KTSCGNPNQAVFPHHPSPPSASRRRCGSFMVAPCLASGLDPSLPPTNSSSSSSYPSPPPPSSPSPHHPVSHPREALHLLNTRCRGPRHLKQAHAHLLRRGLAHHPAVLTALLRSHASHGAAHVRAAASAFSELPYPPPAFAWNVMVRALTLADHPVDALCLFYNPMAATGVPPDKFTFTFAVKACSACGHLRKGMEVHARAVKAGLCKDIFLQNTLMHLYLHCDGGDGLYGHLVFARMRVRNMVSWTTLVSGLAARGDLDSARAVFEEMPVRRNVVTWTAMVDAYARNGRPEEALEMFRQMQVENVRPNEFTVVALLIACTELGTAKLGRWVHDYARKNGGFDDNIYVGTALIDMYSKCGSLNEARRVFDRMQVKSVATWNSMITGFGVHGHGREAVDLFREMEKTCLRPDEITFRGVLCACVRAGLTHEGFELFRYMREQYGIVPIAEHYRCLTELLDQARASGEMHQLVEKLIIEEQDSEISGMLQKVCEAYGANGGEEPISKPIAGLEWSSGTGNDLFLQDHEVLEWEVG</sequence>
<evidence type="ECO:0000256" key="2">
    <source>
        <dbReference type="PROSITE-ProRule" id="PRU00708"/>
    </source>
</evidence>
<dbReference type="Pfam" id="PF01535">
    <property type="entry name" value="PPR"/>
    <property type="match status" value="1"/>
</dbReference>
<feature type="repeat" description="PPR" evidence="2">
    <location>
        <begin position="345"/>
        <end position="375"/>
    </location>
</feature>
<dbReference type="Pfam" id="PF13041">
    <property type="entry name" value="PPR_2"/>
    <property type="match status" value="2"/>
</dbReference>
<dbReference type="PANTHER" id="PTHR47926:SF359">
    <property type="entry name" value="PENTACOTRIPEPTIDE-REPEAT REGION OF PRORP DOMAIN-CONTAINING PROTEIN"/>
    <property type="match status" value="1"/>
</dbReference>